<protein>
    <recommendedName>
        <fullName evidence="2">arylamine N-acetyltransferase</fullName>
        <ecNumber evidence="2">2.3.1.5</ecNumber>
    </recommendedName>
</protein>
<proteinExistence type="inferred from homology"/>
<accession>A0A9Q1BGQ5</accession>
<dbReference type="Gene3D" id="3.30.2140.20">
    <property type="match status" value="1"/>
</dbReference>
<dbReference type="SUPFAM" id="SSF54001">
    <property type="entry name" value="Cysteine proteinases"/>
    <property type="match status" value="1"/>
</dbReference>
<evidence type="ECO:0000256" key="1">
    <source>
        <dbReference type="ARBA" id="ARBA00006547"/>
    </source>
</evidence>
<evidence type="ECO:0000313" key="3">
    <source>
        <dbReference type="EMBL" id="KAJ8024544.1"/>
    </source>
</evidence>
<evidence type="ECO:0000313" key="4">
    <source>
        <dbReference type="Proteomes" id="UP001152320"/>
    </source>
</evidence>
<comment type="similarity">
    <text evidence="1">Belongs to the arylamine N-acetyltransferase family.</text>
</comment>
<dbReference type="Pfam" id="PF00797">
    <property type="entry name" value="Acetyltransf_2"/>
    <property type="match status" value="1"/>
</dbReference>
<dbReference type="EC" id="2.3.1.5" evidence="2"/>
<dbReference type="InterPro" id="IPR053710">
    <property type="entry name" value="Arylamine_NAT_domain_sf"/>
</dbReference>
<dbReference type="AlphaFoldDB" id="A0A9Q1BGQ5"/>
<dbReference type="EMBL" id="JAIZAY010000018">
    <property type="protein sequence ID" value="KAJ8024544.1"/>
    <property type="molecule type" value="Genomic_DNA"/>
</dbReference>
<dbReference type="InterPro" id="IPR001447">
    <property type="entry name" value="Arylamine_N-AcTrfase"/>
</dbReference>
<dbReference type="InterPro" id="IPR038765">
    <property type="entry name" value="Papain-like_cys_pep_sf"/>
</dbReference>
<dbReference type="GO" id="GO:0004060">
    <property type="term" value="F:arylamine N-acetyltransferase activity"/>
    <property type="evidence" value="ECO:0007669"/>
    <property type="project" value="UniProtKB-EC"/>
</dbReference>
<dbReference type="OrthoDB" id="6358066at2759"/>
<dbReference type="Proteomes" id="UP001152320">
    <property type="component" value="Chromosome 18"/>
</dbReference>
<comment type="caution">
    <text evidence="3">The sequence shown here is derived from an EMBL/GenBank/DDBJ whole genome shotgun (WGS) entry which is preliminary data.</text>
</comment>
<organism evidence="3 4">
    <name type="scientific">Holothuria leucospilota</name>
    <name type="common">Black long sea cucumber</name>
    <name type="synonym">Mertensiothuria leucospilota</name>
    <dbReference type="NCBI Taxonomy" id="206669"/>
    <lineage>
        <taxon>Eukaryota</taxon>
        <taxon>Metazoa</taxon>
        <taxon>Echinodermata</taxon>
        <taxon>Eleutherozoa</taxon>
        <taxon>Echinozoa</taxon>
        <taxon>Holothuroidea</taxon>
        <taxon>Aspidochirotacea</taxon>
        <taxon>Aspidochirotida</taxon>
        <taxon>Holothuriidae</taxon>
        <taxon>Holothuria</taxon>
    </lineage>
</organism>
<reference evidence="3" key="1">
    <citation type="submission" date="2021-10" db="EMBL/GenBank/DDBJ databases">
        <title>Tropical sea cucumber genome reveals ecological adaptation and Cuvierian tubules defense mechanism.</title>
        <authorList>
            <person name="Chen T."/>
        </authorList>
    </citation>
    <scope>NUCLEOTIDE SEQUENCE</scope>
    <source>
        <strain evidence="3">Nanhai2018</strain>
        <tissue evidence="3">Muscle</tissue>
    </source>
</reference>
<evidence type="ECO:0000256" key="2">
    <source>
        <dbReference type="ARBA" id="ARBA00012701"/>
    </source>
</evidence>
<gene>
    <name evidence="3" type="ORF">HOLleu_34478</name>
</gene>
<name>A0A9Q1BGQ5_HOLLE</name>
<sequence length="354" mass="40552">MEACRRLSQTARVAALRSGWKFKNTYPLLSACQRKGKFGSEGVVCSNMTSQAKEIPYNLTKEEVFTFLDQSLGIPRLQVYAGGKSLEFLNHVIKGIKTTLPFTSMNLLAGKFHDLTQEDMKYHIISGQGGTCLWINPFTKALLEQLGHTAYHISGNIPVKDGMDNQHIGIIVRDVSYPGSQHLVDPGIRWPLTEAVPLDFKSESPEYTFHKLRTKFFKRENDTLLLCTPSSSTGPENYVVCDSNRENWQIRIAYLLNDKIPWFKLLRKFQQMAKNIVIWDKPFDSLLFFAFSTKKHVSIMCSDGQAHATFYDLENHTTERVTMTKAELMDFFLKHYPQYSVKKLENVFKVSKLI</sequence>
<keyword evidence="4" id="KW-1185">Reference proteome</keyword>